<evidence type="ECO:0000256" key="3">
    <source>
        <dbReference type="ARBA" id="ARBA00022490"/>
    </source>
</evidence>
<dbReference type="PROSITE" id="PS51795">
    <property type="entry name" value="ZF_FLZ"/>
    <property type="match status" value="1"/>
</dbReference>
<feature type="zinc finger region" description="FLZ-type" evidence="6">
    <location>
        <begin position="90"/>
        <end position="134"/>
    </location>
</feature>
<dbReference type="InterPro" id="IPR007650">
    <property type="entry name" value="Zf-FLZ_dom"/>
</dbReference>
<evidence type="ECO:0000256" key="4">
    <source>
        <dbReference type="ARBA" id="ARBA00022723"/>
    </source>
</evidence>
<feature type="domain" description="FLZ-type" evidence="8">
    <location>
        <begin position="90"/>
        <end position="134"/>
    </location>
</feature>
<gene>
    <name evidence="9" type="ORF">RJ641_018622</name>
</gene>
<comment type="similarity">
    <text evidence="2">Belongs to the FLZ family.</text>
</comment>
<reference evidence="9 10" key="1">
    <citation type="submission" date="2023-12" db="EMBL/GenBank/DDBJ databases">
        <title>A high-quality genome assembly for Dillenia turbinata (Dilleniales).</title>
        <authorList>
            <person name="Chanderbali A."/>
        </authorList>
    </citation>
    <scope>NUCLEOTIDE SEQUENCE [LARGE SCALE GENOMIC DNA]</scope>
    <source>
        <strain evidence="9">LSX21</strain>
        <tissue evidence="9">Leaf</tissue>
    </source>
</reference>
<dbReference type="PANTHER" id="PTHR33059">
    <property type="entry name" value="FCS-LIKE ZINC FINGER 5"/>
    <property type="match status" value="1"/>
</dbReference>
<evidence type="ECO:0000256" key="1">
    <source>
        <dbReference type="ARBA" id="ARBA00004496"/>
    </source>
</evidence>
<evidence type="ECO:0000256" key="6">
    <source>
        <dbReference type="PROSITE-ProRule" id="PRU01131"/>
    </source>
</evidence>
<keyword evidence="5" id="KW-0863">Zinc-finger</keyword>
<feature type="compositionally biased region" description="Polar residues" evidence="7">
    <location>
        <begin position="129"/>
        <end position="144"/>
    </location>
</feature>
<comment type="caution">
    <text evidence="9">The sequence shown here is derived from an EMBL/GenBank/DDBJ whole genome shotgun (WGS) entry which is preliminary data.</text>
</comment>
<evidence type="ECO:0000256" key="5">
    <source>
        <dbReference type="ARBA" id="ARBA00022771"/>
    </source>
</evidence>
<comment type="subcellular location">
    <subcellularLocation>
        <location evidence="1">Cytoplasm</location>
    </subcellularLocation>
</comment>
<dbReference type="EMBL" id="JBAMMX010000023">
    <property type="protein sequence ID" value="KAK6917871.1"/>
    <property type="molecule type" value="Genomic_DNA"/>
</dbReference>
<dbReference type="Proteomes" id="UP001370490">
    <property type="component" value="Unassembled WGS sequence"/>
</dbReference>
<dbReference type="AlphaFoldDB" id="A0AAN8UTP3"/>
<keyword evidence="10" id="KW-1185">Reference proteome</keyword>
<dbReference type="Pfam" id="PF04570">
    <property type="entry name" value="zf-FLZ"/>
    <property type="match status" value="1"/>
</dbReference>
<keyword evidence="4" id="KW-0479">Metal-binding</keyword>
<keyword evidence="3" id="KW-0963">Cytoplasm</keyword>
<accession>A0AAN8UTP3</accession>
<name>A0AAN8UTP3_9MAGN</name>
<evidence type="ECO:0000256" key="7">
    <source>
        <dbReference type="SAM" id="MobiDB-lite"/>
    </source>
</evidence>
<evidence type="ECO:0000259" key="8">
    <source>
        <dbReference type="PROSITE" id="PS51795"/>
    </source>
</evidence>
<feature type="region of interest" description="Disordered" evidence="7">
    <location>
        <begin position="129"/>
        <end position="153"/>
    </location>
</feature>
<dbReference type="GO" id="GO:0008270">
    <property type="term" value="F:zinc ion binding"/>
    <property type="evidence" value="ECO:0007669"/>
    <property type="project" value="UniProtKB-KW"/>
</dbReference>
<evidence type="ECO:0000256" key="2">
    <source>
        <dbReference type="ARBA" id="ARBA00009374"/>
    </source>
</evidence>
<proteinExistence type="inferred from homology"/>
<dbReference type="PANTHER" id="PTHR33059:SF81">
    <property type="entry name" value="FLZ-TYPE DOMAIN-CONTAINING PROTEIN"/>
    <property type="match status" value="1"/>
</dbReference>
<evidence type="ECO:0000313" key="9">
    <source>
        <dbReference type="EMBL" id="KAK6917871.1"/>
    </source>
</evidence>
<dbReference type="GO" id="GO:0005737">
    <property type="term" value="C:cytoplasm"/>
    <property type="evidence" value="ECO:0007669"/>
    <property type="project" value="UniProtKB-SubCell"/>
</dbReference>
<protein>
    <submittedName>
        <fullName evidence="9">Zf-FLZ domain</fullName>
    </submittedName>
</protein>
<organism evidence="9 10">
    <name type="scientific">Dillenia turbinata</name>
    <dbReference type="NCBI Taxonomy" id="194707"/>
    <lineage>
        <taxon>Eukaryota</taxon>
        <taxon>Viridiplantae</taxon>
        <taxon>Streptophyta</taxon>
        <taxon>Embryophyta</taxon>
        <taxon>Tracheophyta</taxon>
        <taxon>Spermatophyta</taxon>
        <taxon>Magnoliopsida</taxon>
        <taxon>eudicotyledons</taxon>
        <taxon>Gunneridae</taxon>
        <taxon>Pentapetalae</taxon>
        <taxon>Dilleniales</taxon>
        <taxon>Dilleniaceae</taxon>
        <taxon>Dillenia</taxon>
    </lineage>
</organism>
<evidence type="ECO:0000313" key="10">
    <source>
        <dbReference type="Proteomes" id="UP001370490"/>
    </source>
</evidence>
<keyword evidence="5" id="KW-0862">Zinc</keyword>
<sequence length="153" mass="17396">MSGQKVPMVSQTLDALDLDGQRNIGIEPFKETSFNNKPRCGPALTKTSFSRFKQPCVQPTKPVEIPIFFLDASMSMAKDDHRSYNEDSGAFLRVCFLCKKQLAQDSTLFMYGSLRAFCSPQCREMQMELETTTTKNNSSRTIPSSKRRKKTYQ</sequence>